<gene>
    <name evidence="2" type="ORF">CC84DRAFT_1256842</name>
</gene>
<name>A0A177CKP9_9PLEO</name>
<organism evidence="2 3">
    <name type="scientific">Paraphaeosphaeria sporulosa</name>
    <dbReference type="NCBI Taxonomy" id="1460663"/>
    <lineage>
        <taxon>Eukaryota</taxon>
        <taxon>Fungi</taxon>
        <taxon>Dikarya</taxon>
        <taxon>Ascomycota</taxon>
        <taxon>Pezizomycotina</taxon>
        <taxon>Dothideomycetes</taxon>
        <taxon>Pleosporomycetidae</taxon>
        <taxon>Pleosporales</taxon>
        <taxon>Massarineae</taxon>
        <taxon>Didymosphaeriaceae</taxon>
        <taxon>Paraphaeosphaeria</taxon>
    </lineage>
</organism>
<dbReference type="EMBL" id="KV441550">
    <property type="protein sequence ID" value="OAG07876.1"/>
    <property type="molecule type" value="Genomic_DNA"/>
</dbReference>
<proteinExistence type="predicted"/>
<dbReference type="AlphaFoldDB" id="A0A177CKP9"/>
<evidence type="ECO:0000256" key="1">
    <source>
        <dbReference type="SAM" id="MobiDB-lite"/>
    </source>
</evidence>
<feature type="region of interest" description="Disordered" evidence="1">
    <location>
        <begin position="250"/>
        <end position="274"/>
    </location>
</feature>
<evidence type="ECO:0000313" key="2">
    <source>
        <dbReference type="EMBL" id="OAG07876.1"/>
    </source>
</evidence>
<accession>A0A177CKP9</accession>
<protein>
    <submittedName>
        <fullName evidence="2">Uncharacterized protein</fullName>
    </submittedName>
</protein>
<evidence type="ECO:0000313" key="3">
    <source>
        <dbReference type="Proteomes" id="UP000077069"/>
    </source>
</evidence>
<feature type="compositionally biased region" description="Polar residues" evidence="1">
    <location>
        <begin position="367"/>
        <end position="388"/>
    </location>
</feature>
<keyword evidence="3" id="KW-1185">Reference proteome</keyword>
<feature type="compositionally biased region" description="Pro residues" evidence="1">
    <location>
        <begin position="311"/>
        <end position="330"/>
    </location>
</feature>
<feature type="region of interest" description="Disordered" evidence="1">
    <location>
        <begin position="118"/>
        <end position="138"/>
    </location>
</feature>
<sequence length="489" mass="53239">MSTDSKKQNKKERLRRLLSQPFLRSRLPCLPEEPAAMPPTIAPDAADLLEQVQETIARIQKANPQTITNANKATIRDRIDDADLLALEKKDLDAKVAALKASNVYQADYLKLGSRWSPNSTETELSTRAPIEDVPSDEEPEICEADVAIVYPVKKIPAGTVKLVGTGAPALNRRQREEEARPQTKNVVSFQGIRASKAADKDAFEKTLHRKRSSDDLRRGKAHLAHKKSTGPLPAYLDYFEEEERKKILDIPRDAPSTSPRARGTQHGDVNECPQSSACTQDFTAERAIPPVSLQQSALSTTRLPPKSPKRAPPIAPMMPLRTPPPPPIPIKSAYRPSGVPSSTAVPLPTSPVPPFCIAPVRGKPLSPSTRSPLSQATMTASPSTIQRNAPPRIQLPVPGPNAALPRSSSLQAPMRQECDEGQHTFRPINLNAARMASAYHCTGSTENTDGPACCEKCGREVEVCMQCEVPVCSLAACYDCANIMKEEA</sequence>
<feature type="compositionally biased region" description="Basic residues" evidence="1">
    <location>
        <begin position="220"/>
        <end position="229"/>
    </location>
</feature>
<feature type="region of interest" description="Disordered" evidence="1">
    <location>
        <begin position="290"/>
        <end position="338"/>
    </location>
</feature>
<feature type="region of interest" description="Disordered" evidence="1">
    <location>
        <begin position="365"/>
        <end position="408"/>
    </location>
</feature>
<dbReference type="Proteomes" id="UP000077069">
    <property type="component" value="Unassembled WGS sequence"/>
</dbReference>
<dbReference type="GeneID" id="28768157"/>
<dbReference type="RefSeq" id="XP_018038241.1">
    <property type="nucleotide sequence ID" value="XM_018184671.1"/>
</dbReference>
<feature type="region of interest" description="Disordered" evidence="1">
    <location>
        <begin position="201"/>
        <end position="229"/>
    </location>
</feature>
<dbReference type="InParanoid" id="A0A177CKP9"/>
<feature type="compositionally biased region" description="Basic and acidic residues" evidence="1">
    <location>
        <begin position="201"/>
        <end position="219"/>
    </location>
</feature>
<feature type="compositionally biased region" description="Polar residues" evidence="1">
    <location>
        <begin position="293"/>
        <end position="303"/>
    </location>
</feature>
<reference evidence="2 3" key="1">
    <citation type="submission" date="2016-05" db="EMBL/GenBank/DDBJ databases">
        <title>Comparative analysis of secretome profiles of manganese(II)-oxidizing ascomycete fungi.</title>
        <authorList>
            <consortium name="DOE Joint Genome Institute"/>
            <person name="Zeiner C.A."/>
            <person name="Purvine S.O."/>
            <person name="Zink E.M."/>
            <person name="Wu S."/>
            <person name="Pasa-Tolic L."/>
            <person name="Chaput D.L."/>
            <person name="Haridas S."/>
            <person name="Grigoriev I.V."/>
            <person name="Santelli C.M."/>
            <person name="Hansel C.M."/>
        </authorList>
    </citation>
    <scope>NUCLEOTIDE SEQUENCE [LARGE SCALE GENOMIC DNA]</scope>
    <source>
        <strain evidence="2 3">AP3s5-JAC2a</strain>
    </source>
</reference>
<dbReference type="OrthoDB" id="3790861at2759"/>